<evidence type="ECO:0000313" key="2">
    <source>
        <dbReference type="Proteomes" id="UP000238218"/>
    </source>
</evidence>
<protein>
    <recommendedName>
        <fullName evidence="3">Type I-U CRISPR-associated protein Cas5/Cas6</fullName>
    </recommendedName>
</protein>
<keyword evidence="2" id="KW-1185">Reference proteome</keyword>
<dbReference type="RefSeq" id="WP_106219632.1">
    <property type="nucleotide sequence ID" value="NZ_PVWP01000001.1"/>
</dbReference>
<dbReference type="Proteomes" id="UP000238218">
    <property type="component" value="Unassembled WGS sequence"/>
</dbReference>
<gene>
    <name evidence="1" type="ORF">C7B81_02020</name>
</gene>
<evidence type="ECO:0008006" key="3">
    <source>
        <dbReference type="Google" id="ProtNLM"/>
    </source>
</evidence>
<evidence type="ECO:0000313" key="1">
    <source>
        <dbReference type="EMBL" id="PSB39441.1"/>
    </source>
</evidence>
<dbReference type="EMBL" id="PVWP01000001">
    <property type="protein sequence ID" value="PSB39441.1"/>
    <property type="molecule type" value="Genomic_DNA"/>
</dbReference>
<accession>A0ABX5FDP0</accession>
<sequence>MATTIRITLLRGSCRQEHYPPSPQLLLQTLAQTSDGLGEVVDLLATQPPLYHLPYGQVGTSKGLRRSTAAASAAAPLELGAGAALHVSWPLGLTAEQERDLSAALAELCWLGSPEDTALWQVVPAGSMPEPNCVPAADGTLPLPVLGLEQPVLYRYTPIRRLPRAGGVATELARRALYAVEASVALPSTAGIAWTDRLHRALLQRAPGSALFAGVLAGRPLPEDQRAWYRWEASGERIAFLEVLSPQPFDGQELEALTGLRVLFGPGGMRVPLQLLQLDAPALAQARRARTTTPMLLYTTPRAGRPQRSAAAQAIQSLLWGLGEEGKLSPEAFVLDGPEAGACRIDHPRLGRLSARTWNAAETNLVASRGDRRAASTRGFHAELEADQPLPLLGVGWGRHFGAGRLVALSSD</sequence>
<organism evidence="1 2">
    <name type="scientific">Aphanothece cf. minutissima CCALA 015</name>
    <dbReference type="NCBI Taxonomy" id="2107695"/>
    <lineage>
        <taxon>Bacteria</taxon>
        <taxon>Bacillati</taxon>
        <taxon>Cyanobacteriota</taxon>
        <taxon>Cyanophyceae</taxon>
        <taxon>Oscillatoriophycideae</taxon>
        <taxon>Chroococcales</taxon>
        <taxon>Aphanothecaceae</taxon>
        <taxon>Aphanothece</taxon>
    </lineage>
</organism>
<name>A0ABX5FDP0_9CHRO</name>
<reference evidence="1 2" key="1">
    <citation type="submission" date="2018-03" db="EMBL/GenBank/DDBJ databases">
        <title>The ancient ancestry and fast evolution of plastids.</title>
        <authorList>
            <person name="Moore K.R."/>
            <person name="Magnabosco C."/>
            <person name="Momper L."/>
            <person name="Gold D.A."/>
            <person name="Bosak T."/>
            <person name="Fournier G.P."/>
        </authorList>
    </citation>
    <scope>NUCLEOTIDE SEQUENCE [LARGE SCALE GENOMIC DNA]</scope>
    <source>
        <strain evidence="1 2">CCALA 015</strain>
    </source>
</reference>
<comment type="caution">
    <text evidence="1">The sequence shown here is derived from an EMBL/GenBank/DDBJ whole genome shotgun (WGS) entry which is preliminary data.</text>
</comment>
<proteinExistence type="predicted"/>